<reference evidence="2 3" key="1">
    <citation type="submission" date="2018-05" db="EMBL/GenBank/DDBJ databases">
        <title>Evolution of GPA BGCs.</title>
        <authorList>
            <person name="Waglechner N."/>
            <person name="Wright G.D."/>
        </authorList>
    </citation>
    <scope>NUCLEOTIDE SEQUENCE [LARGE SCALE GENOMIC DNA]</scope>
    <source>
        <strain evidence="2 3">A82846</strain>
    </source>
</reference>
<proteinExistence type="predicted"/>
<accession>A0A428Z0T0</accession>
<evidence type="ECO:0000313" key="2">
    <source>
        <dbReference type="EMBL" id="RSM78127.1"/>
    </source>
</evidence>
<protein>
    <submittedName>
        <fullName evidence="2">Uncharacterized protein</fullName>
    </submittedName>
</protein>
<evidence type="ECO:0000256" key="1">
    <source>
        <dbReference type="SAM" id="SignalP"/>
    </source>
</evidence>
<organism evidence="2 3">
    <name type="scientific">Kibdelosporangium aridum</name>
    <dbReference type="NCBI Taxonomy" id="2030"/>
    <lineage>
        <taxon>Bacteria</taxon>
        <taxon>Bacillati</taxon>
        <taxon>Actinomycetota</taxon>
        <taxon>Actinomycetes</taxon>
        <taxon>Pseudonocardiales</taxon>
        <taxon>Pseudonocardiaceae</taxon>
        <taxon>Kibdelosporangium</taxon>
    </lineage>
</organism>
<evidence type="ECO:0000313" key="3">
    <source>
        <dbReference type="Proteomes" id="UP000287547"/>
    </source>
</evidence>
<dbReference type="AlphaFoldDB" id="A0A428Z0T0"/>
<feature type="signal peptide" evidence="1">
    <location>
        <begin position="1"/>
        <end position="23"/>
    </location>
</feature>
<gene>
    <name evidence="2" type="ORF">DMH04_33740</name>
</gene>
<dbReference type="Proteomes" id="UP000287547">
    <property type="component" value="Unassembled WGS sequence"/>
</dbReference>
<feature type="chain" id="PRO_5018988311" evidence="1">
    <location>
        <begin position="24"/>
        <end position="100"/>
    </location>
</feature>
<dbReference type="EMBL" id="QHKI01000037">
    <property type="protein sequence ID" value="RSM78127.1"/>
    <property type="molecule type" value="Genomic_DNA"/>
</dbReference>
<keyword evidence="1" id="KW-0732">Signal</keyword>
<comment type="caution">
    <text evidence="2">The sequence shown here is derived from an EMBL/GenBank/DDBJ whole genome shotgun (WGS) entry which is preliminary data.</text>
</comment>
<name>A0A428Z0T0_KIBAR</name>
<sequence length="100" mass="11074">MITKALLTAGLVASICTSAPAFAAGSDVRPMDNHPDCQAYARTANHLDPAHNYVCTNKVNNVGSHAECVRKIQAYRPIKYWCYVDKFPWNYDGDAVVITR</sequence>